<proteinExistence type="predicted"/>
<gene>
    <name evidence="3" type="ORF">WKI299_LOCUS22597</name>
</gene>
<dbReference type="EMBL" id="CAJNRF010009740">
    <property type="protein sequence ID" value="CAF2112840.1"/>
    <property type="molecule type" value="Genomic_DNA"/>
</dbReference>
<feature type="compositionally biased region" description="Polar residues" evidence="1">
    <location>
        <begin position="7"/>
        <end position="29"/>
    </location>
</feature>
<comment type="caution">
    <text evidence="3">The sequence shown here is derived from an EMBL/GenBank/DDBJ whole genome shotgun (WGS) entry which is preliminary data.</text>
</comment>
<evidence type="ECO:0000313" key="3">
    <source>
        <dbReference type="EMBL" id="CAF2112840.1"/>
    </source>
</evidence>
<feature type="domain" description="Microbial-type PARG catalytic" evidence="2">
    <location>
        <begin position="432"/>
        <end position="591"/>
    </location>
</feature>
<dbReference type="Proteomes" id="UP000663856">
    <property type="component" value="Unassembled WGS sequence"/>
</dbReference>
<sequence length="1903" mass="217788">MADDSPRSTASVHISNKSRPPSEQTPNTKSSKKDATFPALTSNRNVLVYIPDIPLNIPASDLEEIIRTRVETTQRLKISDIKCYVKLGVAVIELMNEADRVHLISTVQSMVLDPKTSINITFSNELDLDSYVVLDRNMPTIPSADDIARRYMQVYKTQELCSCRSISIQFPNIFSISLTTLDELVKVADAPDFKVENTFATVYVRADCSFFEDLPPNTNENTLTSAITAQIDENELLATSFHVQYNKETGNAVVLATKSNKKWSMESSLKIDAHNIPKKTKLAYRVLVSPVPQDFDLNLILSHTLFAHRTVAHNHINDHLIIELDDVKDYDQCITMGALRIGKTTMNITSHTIVSDPDSSEINDENWYETEMRDMKPDIMTIINDYQHPIFRYKWNAENWLQQMKKLKVKGEHSRKYDIDQHLLRVTVMLNTVGVLRKKKYTVDGQDVILKLERMQTIGYSNKAKLSYGKTISETELKPPYKSTSVSVINEDCLVLYETLVNEGYRPLLLNMASATSPGGGYRKGDGAQEENLFRRSDYYQSLDLDVADKDRSERLICTSKCEVKRQTGYVEFYPMEEFGAIYTSGITVFRQIEDNGYAYMKNPLYNVCAIAMAAYRDPGLTDKNMLENKMATKTHKKIENIFSIAHHHQHDCLVLSALGCGAFKNPPEHMALLFKSVIYQYAGFFKKIYFAIVDDHNTGNKTNPNGNFGPFKEILNDLVVHPPKTIRIDGAIGPHRILNKSSNGKITLSDVCIQYLPPCQYGTECHDLKDSQHNKTFSHPPVCLYQESDLLCNQINDAVHMFTFMHKSKCKHGGECTSNDPQHMTDYEHPEFCKNKSDCIDMSSEHLYAYRHLPVCGNGLNCLGYLRRDAEHMSSFRHCKTVCPYDNCCANFHDRGHMKNTIHSFLEPCPFAPYNCSIFVSYIQVDATKTIPPDVENHCLRYAHVCQFGRYCKTKAERHYETCIHITRKPCPQGDQCSKLADEDHLESFSHEGIRDIRLLCKRAGFECRNRYEQQHLTKYRHGRNFNHLSVAPCSNLNTSVNFFHNQGRIIKAVNTYIDVANWEKVKISQHMLNWIKALQPVHRCAKHIFESILVHGHVMSRAYMNLLKQPKFVTKAVLQHNQIRSIFLQHNIPAVKENVKELVKLLVKAEFAKSGSTEVSPLDADHDYKANNIEKKLKPPLDQHDIETIHTWAVKIAQASIELMKHPMGIGFDVDEKMGTDKHIFSILGPHLGYYYGDIVITFKQEIMFHPDANFSMQAGTSFHSARIYKLRPWLTEPNSEDQRIEDFHKAKLHCSYPRYEYAAATELVAFTGRDKKSMNMDIDAVLQQWTEVDSHFVFESHLPQLIPLDYIDKVYIPKNIFELLTNEAKQSAKETFKNSLIIADYTLDLSLIKTGAMPQLDATRKPYLQYIIGQINQTIEERMAAPHISRGFVITVPGTRFDDYIVVPMTISQSYGLYCLNKAQPLNNPEFTYIYWKAMNGDMMLLIANEMIELDRKNQPNLQCLICYVAEKPSTATDDYHEEYSYLNSGRPYQHYNDVHLAHFKAKSNCFYRGCNTDDFFTFCLKITHKTGEISLSHAGPNGIYNHEKIHYQFKKSELDLSRLNYVHISAGNQDVPVRNLTINHEPMLELHPNFDKDFKIDTSGLIRKRRTSFHHTTSGAAVRTQYMRKDKAASKSNIKPAMSTDNQSMAIEKPSFFRRIALTLGCSAGNVIVPSPKPSGSDSSTGHDSRSDSSTLNSQNRSNHSQSKLPPCLDSIYCLNQYSKDHMEKYSHPCRFNEACRNQNTEPHLVHERHDAPMCSDDRDCVERTNPVHRAQYRHTNLPDYLIPCRNQASCRDTSDDHRKKYFHGEELPSKKKNNTSTTLQDRAPPTTARLFPCKYGDQCRSKKDPKHIAKYSHP</sequence>
<feature type="compositionally biased region" description="Polar residues" evidence="1">
    <location>
        <begin position="1740"/>
        <end position="1752"/>
    </location>
</feature>
<evidence type="ECO:0000256" key="1">
    <source>
        <dbReference type="SAM" id="MobiDB-lite"/>
    </source>
</evidence>
<protein>
    <recommendedName>
        <fullName evidence="2">Microbial-type PARG catalytic domain-containing protein</fullName>
    </recommendedName>
</protein>
<reference evidence="3" key="1">
    <citation type="submission" date="2021-02" db="EMBL/GenBank/DDBJ databases">
        <authorList>
            <person name="Nowell W R."/>
        </authorList>
    </citation>
    <scope>NUCLEOTIDE SEQUENCE</scope>
</reference>
<dbReference type="PANTHER" id="PTHR35596:SF1">
    <property type="entry name" value="MICROBIAL-TYPE PARG CATALYTIC DOMAIN-CONTAINING PROTEIN"/>
    <property type="match status" value="1"/>
</dbReference>
<organism evidence="3 4">
    <name type="scientific">Rotaria magnacalcarata</name>
    <dbReference type="NCBI Taxonomy" id="392030"/>
    <lineage>
        <taxon>Eukaryota</taxon>
        <taxon>Metazoa</taxon>
        <taxon>Spiralia</taxon>
        <taxon>Gnathifera</taxon>
        <taxon>Rotifera</taxon>
        <taxon>Eurotatoria</taxon>
        <taxon>Bdelloidea</taxon>
        <taxon>Philodinida</taxon>
        <taxon>Philodinidae</taxon>
        <taxon>Rotaria</taxon>
    </lineage>
</organism>
<feature type="region of interest" description="Disordered" evidence="1">
    <location>
        <begin position="1"/>
        <end position="36"/>
    </location>
</feature>
<dbReference type="PANTHER" id="PTHR35596">
    <property type="entry name" value="DUF2263 DOMAIN-CONTAINING PROTEIN"/>
    <property type="match status" value="1"/>
</dbReference>
<feature type="region of interest" description="Disordered" evidence="1">
    <location>
        <begin position="1715"/>
        <end position="1752"/>
    </location>
</feature>
<dbReference type="InterPro" id="IPR043472">
    <property type="entry name" value="Macro_dom-like"/>
</dbReference>
<dbReference type="Gene3D" id="3.40.220.10">
    <property type="entry name" value="Leucine Aminopeptidase, subunit E, domain 1"/>
    <property type="match status" value="1"/>
</dbReference>
<name>A0A816VF73_9BILA</name>
<evidence type="ECO:0000259" key="2">
    <source>
        <dbReference type="Pfam" id="PF10021"/>
    </source>
</evidence>
<dbReference type="SUPFAM" id="SSF52949">
    <property type="entry name" value="Macro domain-like"/>
    <property type="match status" value="1"/>
</dbReference>
<feature type="region of interest" description="Disordered" evidence="1">
    <location>
        <begin position="1853"/>
        <end position="1878"/>
    </location>
</feature>
<dbReference type="NCBIfam" id="TIGR02452">
    <property type="entry name" value="TIGR02452 family protein"/>
    <property type="match status" value="1"/>
</dbReference>
<dbReference type="Pfam" id="PF10021">
    <property type="entry name" value="PARG_cat_microb"/>
    <property type="match status" value="1"/>
</dbReference>
<dbReference type="InterPro" id="IPR019261">
    <property type="entry name" value="PARG_cat_microbial"/>
</dbReference>
<evidence type="ECO:0000313" key="4">
    <source>
        <dbReference type="Proteomes" id="UP000663856"/>
    </source>
</evidence>
<accession>A0A816VF73</accession>
<dbReference type="InterPro" id="IPR012664">
    <property type="entry name" value="CHP02452"/>
</dbReference>